<dbReference type="eggNOG" id="KOG1804">
    <property type="taxonomic scope" value="Eukaryota"/>
</dbReference>
<evidence type="ECO:0008006" key="5">
    <source>
        <dbReference type="Google" id="ProtNLM"/>
    </source>
</evidence>
<dbReference type="GO" id="GO:0005737">
    <property type="term" value="C:cytoplasm"/>
    <property type="evidence" value="ECO:0007669"/>
    <property type="project" value="UniProtKB-SubCell"/>
</dbReference>
<dbReference type="EMBL" id="KB321176">
    <property type="protein sequence ID" value="ELW46940.1"/>
    <property type="molecule type" value="Genomic_DNA"/>
</dbReference>
<dbReference type="Proteomes" id="UP000011518">
    <property type="component" value="Unassembled WGS sequence"/>
</dbReference>
<evidence type="ECO:0000256" key="2">
    <source>
        <dbReference type="ARBA" id="ARBA00022490"/>
    </source>
</evidence>
<sequence length="236" mass="26496">MLRLLRRAINFFRRRVDSTQEQQAEFPKGDSHLKTKKGVVTSFYGDYGLINGSIYFSYHVVTARVPVKVGQKVAVLVEEDPVTRRCKAIKVDILCDDTDNSGPSEPETRILTACVTFVSTEAVYISKKTCFSLDIVSEGFIPFKGDWLAVEYSLLPGTSNIVAHSVKPMACRHVEKVRITNLYGRNGVIDNEIFFTKDSLNIPDGYTPQMGDLVNVVMVESVQFCYVWRAISIIPV</sequence>
<dbReference type="AlphaFoldDB" id="L9J8P0"/>
<gene>
    <name evidence="3" type="ORF">TREES_T100012432</name>
</gene>
<organism evidence="3 4">
    <name type="scientific">Tupaia chinensis</name>
    <name type="common">Chinese tree shrew</name>
    <name type="synonym">Tupaia belangeri chinensis</name>
    <dbReference type="NCBI Taxonomy" id="246437"/>
    <lineage>
        <taxon>Eukaryota</taxon>
        <taxon>Metazoa</taxon>
        <taxon>Chordata</taxon>
        <taxon>Craniata</taxon>
        <taxon>Vertebrata</taxon>
        <taxon>Euteleostomi</taxon>
        <taxon>Mammalia</taxon>
        <taxon>Eutheria</taxon>
        <taxon>Euarchontoglires</taxon>
        <taxon>Scandentia</taxon>
        <taxon>Tupaiidae</taxon>
        <taxon>Tupaia</taxon>
    </lineage>
</organism>
<accession>L9J8P0</accession>
<comment type="subcellular location">
    <subcellularLocation>
        <location evidence="1">Cytoplasm</location>
    </subcellularLocation>
</comment>
<evidence type="ECO:0000256" key="1">
    <source>
        <dbReference type="ARBA" id="ARBA00004496"/>
    </source>
</evidence>
<evidence type="ECO:0000313" key="3">
    <source>
        <dbReference type="EMBL" id="ELW46940.1"/>
    </source>
</evidence>
<keyword evidence="2" id="KW-0963">Cytoplasm</keyword>
<reference evidence="4" key="1">
    <citation type="submission" date="2012-07" db="EMBL/GenBank/DDBJ databases">
        <title>Genome of the Chinese tree shrew, a rising model animal genetically related to primates.</title>
        <authorList>
            <person name="Zhang G."/>
            <person name="Fan Y."/>
            <person name="Yao Y."/>
            <person name="Huang Z."/>
        </authorList>
    </citation>
    <scope>NUCLEOTIDE SEQUENCE [LARGE SCALE GENOMIC DNA]</scope>
</reference>
<proteinExistence type="predicted"/>
<dbReference type="PANTHER" id="PTHR45418">
    <property type="entry name" value="CANCER/TESTIS ANTIGEN 55"/>
    <property type="match status" value="1"/>
</dbReference>
<dbReference type="PANTHER" id="PTHR45418:SF1">
    <property type="entry name" value="CANCER_TESTIS ANTIGEN 55"/>
    <property type="match status" value="1"/>
</dbReference>
<keyword evidence="4" id="KW-1185">Reference proteome</keyword>
<dbReference type="STRING" id="246437.L9J8P0"/>
<name>L9J8P0_TUPCH</name>
<dbReference type="KEGG" id="tup:102494982"/>
<reference evidence="4" key="2">
    <citation type="journal article" date="2013" name="Nat. Commun.">
        <title>Genome of the Chinese tree shrew.</title>
        <authorList>
            <person name="Fan Y."/>
            <person name="Huang Z.Y."/>
            <person name="Cao C.C."/>
            <person name="Chen C.S."/>
            <person name="Chen Y.X."/>
            <person name="Fan D.D."/>
            <person name="He J."/>
            <person name="Hou H.L."/>
            <person name="Hu L."/>
            <person name="Hu X.T."/>
            <person name="Jiang X.T."/>
            <person name="Lai R."/>
            <person name="Lang Y.S."/>
            <person name="Liang B."/>
            <person name="Liao S.G."/>
            <person name="Mu D."/>
            <person name="Ma Y.Y."/>
            <person name="Niu Y.Y."/>
            <person name="Sun X.Q."/>
            <person name="Xia J.Q."/>
            <person name="Xiao J."/>
            <person name="Xiong Z.Q."/>
            <person name="Xu L."/>
            <person name="Yang L."/>
            <person name="Zhang Y."/>
            <person name="Zhao W."/>
            <person name="Zhao X.D."/>
            <person name="Zheng Y.T."/>
            <person name="Zhou J.M."/>
            <person name="Zhu Y.B."/>
            <person name="Zhang G.J."/>
            <person name="Wang J."/>
            <person name="Yao Y.G."/>
        </authorList>
    </citation>
    <scope>NUCLEOTIDE SEQUENCE [LARGE SCALE GENOMIC DNA]</scope>
</reference>
<evidence type="ECO:0000313" key="4">
    <source>
        <dbReference type="Proteomes" id="UP000011518"/>
    </source>
</evidence>
<dbReference type="InParanoid" id="L9J8P0"/>
<protein>
    <recommendedName>
        <fullName evidence="5">Cancer/testis antigen 55</fullName>
    </recommendedName>
</protein>